<evidence type="ECO:0000256" key="4">
    <source>
        <dbReference type="ARBA" id="ARBA00022475"/>
    </source>
</evidence>
<dbReference type="PANTHER" id="PTHR36838:SF3">
    <property type="entry name" value="TRANSPORTER AUXIN EFFLUX CARRIER EC FAMILY"/>
    <property type="match status" value="1"/>
</dbReference>
<dbReference type="GO" id="GO:0055085">
    <property type="term" value="P:transmembrane transport"/>
    <property type="evidence" value="ECO:0007669"/>
    <property type="project" value="InterPro"/>
</dbReference>
<evidence type="ECO:0000313" key="9">
    <source>
        <dbReference type="EMBL" id="CEP25833.1"/>
    </source>
</evidence>
<feature type="transmembrane region" description="Helical" evidence="8">
    <location>
        <begin position="123"/>
        <end position="146"/>
    </location>
</feature>
<dbReference type="PANTHER" id="PTHR36838">
    <property type="entry name" value="AUXIN EFFLUX CARRIER FAMILY PROTEIN"/>
    <property type="match status" value="1"/>
</dbReference>
<dbReference type="EMBL" id="LM676387">
    <property type="protein sequence ID" value="CEP25833.1"/>
    <property type="molecule type" value="Genomic_DNA"/>
</dbReference>
<protein>
    <submittedName>
        <fullName evidence="9">Permease</fullName>
    </submittedName>
</protein>
<proteinExistence type="inferred from homology"/>
<feature type="transmembrane region" description="Helical" evidence="8">
    <location>
        <begin position="167"/>
        <end position="184"/>
    </location>
</feature>
<feature type="transmembrane region" description="Helical" evidence="8">
    <location>
        <begin position="228"/>
        <end position="249"/>
    </location>
</feature>
<comment type="subcellular location">
    <subcellularLocation>
        <location evidence="1">Cell membrane</location>
        <topology evidence="1">Multi-pass membrane protein</topology>
    </subcellularLocation>
</comment>
<feature type="transmembrane region" description="Helical" evidence="8">
    <location>
        <begin position="196"/>
        <end position="216"/>
    </location>
</feature>
<feature type="transmembrane region" description="Helical" evidence="8">
    <location>
        <begin position="6"/>
        <end position="27"/>
    </location>
</feature>
<evidence type="ECO:0000256" key="8">
    <source>
        <dbReference type="SAM" id="Phobius"/>
    </source>
</evidence>
<dbReference type="Pfam" id="PF03547">
    <property type="entry name" value="Mem_trans"/>
    <property type="match status" value="2"/>
</dbReference>
<feature type="transmembrane region" description="Helical" evidence="8">
    <location>
        <begin position="288"/>
        <end position="310"/>
    </location>
</feature>
<evidence type="ECO:0000256" key="2">
    <source>
        <dbReference type="ARBA" id="ARBA00010145"/>
    </source>
</evidence>
<dbReference type="Gene3D" id="1.20.1530.20">
    <property type="match status" value="1"/>
</dbReference>
<accession>A0A068VRT8</accession>
<comment type="similarity">
    <text evidence="2">Belongs to the auxin efflux carrier (TC 2.A.69) family.</text>
</comment>
<keyword evidence="3" id="KW-0813">Transport</keyword>
<reference evidence="9" key="1">
    <citation type="submission" date="2014-08" db="EMBL/GenBank/DDBJ databases">
        <authorList>
            <person name="Falentin Helene"/>
        </authorList>
    </citation>
    <scope>NUCLEOTIDE SEQUENCE</scope>
</reference>
<dbReference type="GO" id="GO:0005886">
    <property type="term" value="C:plasma membrane"/>
    <property type="evidence" value="ECO:0007669"/>
    <property type="project" value="UniProtKB-SubCell"/>
</dbReference>
<name>A0A068VRT8_PROFF</name>
<organism evidence="9">
    <name type="scientific">Propionibacterium freudenreichii subsp. freudenreichii</name>
    <dbReference type="NCBI Taxonomy" id="66712"/>
    <lineage>
        <taxon>Bacteria</taxon>
        <taxon>Bacillati</taxon>
        <taxon>Actinomycetota</taxon>
        <taxon>Actinomycetes</taxon>
        <taxon>Propionibacteriales</taxon>
        <taxon>Propionibacteriaceae</taxon>
        <taxon>Propionibacterium</taxon>
    </lineage>
</organism>
<gene>
    <name evidence="9" type="ORF">PFCIRM138_02610</name>
</gene>
<dbReference type="AlphaFoldDB" id="A0A068VRT8"/>
<feature type="transmembrane region" description="Helical" evidence="8">
    <location>
        <begin position="96"/>
        <end position="117"/>
    </location>
</feature>
<evidence type="ECO:0000256" key="1">
    <source>
        <dbReference type="ARBA" id="ARBA00004651"/>
    </source>
</evidence>
<dbReference type="RefSeq" id="WP_013161180.1">
    <property type="nucleotide sequence ID" value="NZ_HG975478.1"/>
</dbReference>
<keyword evidence="6 8" id="KW-1133">Transmembrane helix</keyword>
<dbReference type="InterPro" id="IPR004776">
    <property type="entry name" value="Mem_transp_PIN-like"/>
</dbReference>
<feature type="transmembrane region" description="Helical" evidence="8">
    <location>
        <begin position="255"/>
        <end position="276"/>
    </location>
</feature>
<evidence type="ECO:0000256" key="3">
    <source>
        <dbReference type="ARBA" id="ARBA00022448"/>
    </source>
</evidence>
<keyword evidence="4" id="KW-1003">Cell membrane</keyword>
<dbReference type="InterPro" id="IPR038770">
    <property type="entry name" value="Na+/solute_symporter_sf"/>
</dbReference>
<evidence type="ECO:0000256" key="7">
    <source>
        <dbReference type="ARBA" id="ARBA00023136"/>
    </source>
</evidence>
<sequence length="311" mass="32897">MIDVLSGFATIWVVIGIGAFLGHLGILGDQAATILSRLSFFVGLPPLMFRALSHADLGRIFNLNVVVSVLAIIVAAGLYLLVGVLRWHAGLSHRVIGVFCSCYVNANNMGLPIAAYVMKDTSWVAPILLIQSALLQPIGLTLLDVVHSHSRGVHSSWLHNVTIPVRNPMTIGVLAGLVANLIGWQPPALVGNTLDLLAGIAVPCMLIAFGISLLKGPLPGRVDTAETVFLSVIKTLVQPVVALALARLFGLDLVATLAVVVMAGLPTAQNVFVFASRYDTNVRLARDVIFITTFASIPVITALTAAVHMLA</sequence>
<feature type="transmembrane region" description="Helical" evidence="8">
    <location>
        <begin position="65"/>
        <end position="84"/>
    </location>
</feature>
<keyword evidence="7 8" id="KW-0472">Membrane</keyword>
<evidence type="ECO:0000256" key="5">
    <source>
        <dbReference type="ARBA" id="ARBA00022692"/>
    </source>
</evidence>
<keyword evidence="5 8" id="KW-0812">Transmembrane</keyword>
<evidence type="ECO:0000256" key="6">
    <source>
        <dbReference type="ARBA" id="ARBA00022989"/>
    </source>
</evidence>